<dbReference type="Gene3D" id="2.60.40.1120">
    <property type="entry name" value="Carboxypeptidase-like, regulatory domain"/>
    <property type="match status" value="2"/>
</dbReference>
<dbReference type="SUPFAM" id="SSF49464">
    <property type="entry name" value="Carboxypeptidase regulatory domain-like"/>
    <property type="match status" value="2"/>
</dbReference>
<comment type="caution">
    <text evidence="4">The sequence shown here is derived from an EMBL/GenBank/DDBJ whole genome shotgun (WGS) entry which is preliminary data.</text>
</comment>
<dbReference type="EMBL" id="WMBA01000055">
    <property type="protein sequence ID" value="MTD57849.1"/>
    <property type="molecule type" value="Genomic_DNA"/>
</dbReference>
<protein>
    <submittedName>
        <fullName evidence="4">DUF1416 domain-containing protein</fullName>
    </submittedName>
</protein>
<comment type="similarity">
    <text evidence="1">Belongs to the serine-aspartate repeat-containing protein (SDr) family.</text>
</comment>
<dbReference type="AlphaFoldDB" id="A0A6N7Z711"/>
<evidence type="ECO:0000313" key="5">
    <source>
        <dbReference type="Proteomes" id="UP000440096"/>
    </source>
</evidence>
<dbReference type="Pfam" id="PF13620">
    <property type="entry name" value="CarboxypepD_reg"/>
    <property type="match status" value="3"/>
</dbReference>
<name>A0A6N7Z711_9PSEU</name>
<keyword evidence="5" id="KW-1185">Reference proteome</keyword>
<dbReference type="InterPro" id="IPR008969">
    <property type="entry name" value="CarboxyPept-like_regulatory"/>
</dbReference>
<accession>A0A6N7Z711</accession>
<evidence type="ECO:0000313" key="4">
    <source>
        <dbReference type="EMBL" id="MTD57849.1"/>
    </source>
</evidence>
<dbReference type="Gene3D" id="2.60.40.10">
    <property type="entry name" value="Immunoglobulins"/>
    <property type="match status" value="1"/>
</dbReference>
<organism evidence="4 5">
    <name type="scientific">Amycolatopsis pithecellobii</name>
    <dbReference type="NCBI Taxonomy" id="664692"/>
    <lineage>
        <taxon>Bacteria</taxon>
        <taxon>Bacillati</taxon>
        <taxon>Actinomycetota</taxon>
        <taxon>Actinomycetes</taxon>
        <taxon>Pseudonocardiales</taxon>
        <taxon>Pseudonocardiaceae</taxon>
        <taxon>Amycolatopsis</taxon>
    </lineage>
</organism>
<dbReference type="OrthoDB" id="7375466at2"/>
<evidence type="ECO:0000256" key="3">
    <source>
        <dbReference type="ARBA" id="ARBA00022729"/>
    </source>
</evidence>
<dbReference type="SUPFAM" id="SSF49478">
    <property type="entry name" value="Cna protein B-type domain"/>
    <property type="match status" value="1"/>
</dbReference>
<dbReference type="Proteomes" id="UP000440096">
    <property type="component" value="Unassembled WGS sequence"/>
</dbReference>
<dbReference type="PANTHER" id="PTHR36108:SF13">
    <property type="entry name" value="COLOSSIN-B-RELATED"/>
    <property type="match status" value="1"/>
</dbReference>
<evidence type="ECO:0000256" key="2">
    <source>
        <dbReference type="ARBA" id="ARBA00022525"/>
    </source>
</evidence>
<dbReference type="PANTHER" id="PTHR36108">
    <property type="entry name" value="COLOSSIN-B-RELATED"/>
    <property type="match status" value="1"/>
</dbReference>
<dbReference type="InterPro" id="IPR013783">
    <property type="entry name" value="Ig-like_fold"/>
</dbReference>
<dbReference type="GO" id="GO:0005975">
    <property type="term" value="P:carbohydrate metabolic process"/>
    <property type="evidence" value="ECO:0007669"/>
    <property type="project" value="UniProtKB-ARBA"/>
</dbReference>
<dbReference type="RefSeq" id="WP_154759962.1">
    <property type="nucleotide sequence ID" value="NZ_WMBA01000055.1"/>
</dbReference>
<keyword evidence="2" id="KW-0964">Secreted</keyword>
<reference evidence="4 5" key="1">
    <citation type="submission" date="2019-11" db="EMBL/GenBank/DDBJ databases">
        <title>Draft genome of Amycolatopsis RM579.</title>
        <authorList>
            <person name="Duangmal K."/>
            <person name="Mingma R."/>
        </authorList>
    </citation>
    <scope>NUCLEOTIDE SEQUENCE [LARGE SCALE GENOMIC DNA]</scope>
    <source>
        <strain evidence="4 5">RM579</strain>
    </source>
</reference>
<gene>
    <name evidence="4" type="ORF">GKO32_28285</name>
</gene>
<evidence type="ECO:0000256" key="1">
    <source>
        <dbReference type="ARBA" id="ARBA00007257"/>
    </source>
</evidence>
<proteinExistence type="inferred from homology"/>
<keyword evidence="3" id="KW-0732">Signal</keyword>
<sequence>MSIPQQNRRGVEISGRVYDAVSTPVARAAVTLVDTSGKQTGRATTDDTGHFRFTAPNPGGYVLITSAPGHQPDAATVTVGGSPVRLEITLRSSAGLRGVVRAATTGVPIMGAAVTLTDDRGDVVDSRLSGPGGEYAFASLAPGTYVLAAGASGYRPAAVAVVTAETGTAQQDVELADGAAIRGSVRVPDEPRPTVSVSLLDDAGQVVRTGFADEHGHYAFHDLDPGTYTVVATSYSPSRDVVRVDHGERTRHDVQLV</sequence>